<dbReference type="EMBL" id="JACAGK010000013">
    <property type="protein sequence ID" value="MDM1047833.1"/>
    <property type="molecule type" value="Genomic_DNA"/>
</dbReference>
<evidence type="ECO:0000256" key="2">
    <source>
        <dbReference type="SAM" id="SignalP"/>
    </source>
</evidence>
<feature type="region of interest" description="Disordered" evidence="1">
    <location>
        <begin position="25"/>
        <end position="62"/>
    </location>
</feature>
<evidence type="ECO:0000313" key="3">
    <source>
        <dbReference type="EMBL" id="MDM1047833.1"/>
    </source>
</evidence>
<reference evidence="3" key="1">
    <citation type="submission" date="2020-06" db="EMBL/GenBank/DDBJ databases">
        <authorList>
            <person name="Dong N."/>
        </authorList>
    </citation>
    <scope>NUCLEOTIDE SEQUENCE</scope>
    <source>
        <strain evidence="3">R1692</strain>
    </source>
</reference>
<proteinExistence type="predicted"/>
<protein>
    <recommendedName>
        <fullName evidence="5">Cytochrome C551</fullName>
    </recommendedName>
</protein>
<feature type="compositionally biased region" description="Polar residues" evidence="1">
    <location>
        <begin position="26"/>
        <end position="37"/>
    </location>
</feature>
<reference evidence="3" key="2">
    <citation type="journal article" date="2022" name="Sci. Total Environ.">
        <title>Prevalence, transmission, and molecular epidemiology of tet(X)-positive bacteria among humans, animals, and environmental niches in China: An epidemiological, and genomic-based study.</title>
        <authorList>
            <person name="Dong N."/>
            <person name="Zeng Y."/>
            <person name="Cai C."/>
            <person name="Sun C."/>
            <person name="Lu J."/>
            <person name="Liu C."/>
            <person name="Zhou H."/>
            <person name="Sun Q."/>
            <person name="Shu L."/>
            <person name="Wang H."/>
            <person name="Wang Y."/>
            <person name="Wang S."/>
            <person name="Wu C."/>
            <person name="Chan E.W."/>
            <person name="Chen G."/>
            <person name="Shen Z."/>
            <person name="Chen S."/>
            <person name="Zhang R."/>
        </authorList>
    </citation>
    <scope>NUCLEOTIDE SEQUENCE</scope>
    <source>
        <strain evidence="3">R1692</strain>
    </source>
</reference>
<evidence type="ECO:0008006" key="5">
    <source>
        <dbReference type="Google" id="ProtNLM"/>
    </source>
</evidence>
<evidence type="ECO:0000313" key="4">
    <source>
        <dbReference type="Proteomes" id="UP001170954"/>
    </source>
</evidence>
<dbReference type="PROSITE" id="PS51257">
    <property type="entry name" value="PROKAR_LIPOPROTEIN"/>
    <property type="match status" value="1"/>
</dbReference>
<feature type="signal peptide" evidence="2">
    <location>
        <begin position="1"/>
        <end position="18"/>
    </location>
</feature>
<comment type="caution">
    <text evidence="3">The sequence shown here is derived from an EMBL/GenBank/DDBJ whole genome shotgun (WGS) entry which is preliminary data.</text>
</comment>
<keyword evidence="2" id="KW-0732">Signal</keyword>
<dbReference type="RefSeq" id="WP_286650832.1">
    <property type="nucleotide sequence ID" value="NZ_JACAGK010000013.1"/>
</dbReference>
<feature type="chain" id="PRO_5046115943" description="Cytochrome C551" evidence="2">
    <location>
        <begin position="19"/>
        <end position="62"/>
    </location>
</feature>
<evidence type="ECO:0000256" key="1">
    <source>
        <dbReference type="SAM" id="MobiDB-lite"/>
    </source>
</evidence>
<organism evidence="3 4">
    <name type="scientific">Sphingobacterium hotanense</name>
    <dbReference type="NCBI Taxonomy" id="649196"/>
    <lineage>
        <taxon>Bacteria</taxon>
        <taxon>Pseudomonadati</taxon>
        <taxon>Bacteroidota</taxon>
        <taxon>Sphingobacteriia</taxon>
        <taxon>Sphingobacteriales</taxon>
        <taxon>Sphingobacteriaceae</taxon>
        <taxon>Sphingobacterium</taxon>
    </lineage>
</organism>
<gene>
    <name evidence="3" type="ORF">HX018_06240</name>
</gene>
<accession>A0ABT7NKW8</accession>
<dbReference type="Proteomes" id="UP001170954">
    <property type="component" value="Unassembled WGS sequence"/>
</dbReference>
<sequence>MKAFSISLIALAILSLSACQEKKVETGSTTAQDSVTLDPNLAPTDTLSSDSSDIILPTEPAQ</sequence>
<feature type="compositionally biased region" description="Low complexity" evidence="1">
    <location>
        <begin position="43"/>
        <end position="62"/>
    </location>
</feature>
<keyword evidence="4" id="KW-1185">Reference proteome</keyword>
<name>A0ABT7NKW8_9SPHI</name>